<comment type="caution">
    <text evidence="1">The sequence shown here is derived from an EMBL/GenBank/DDBJ whole genome shotgun (WGS) entry which is preliminary data.</text>
</comment>
<dbReference type="EMBL" id="QBKU01000013">
    <property type="protein sequence ID" value="PTX72183.1"/>
    <property type="molecule type" value="Genomic_DNA"/>
</dbReference>
<evidence type="ECO:0000313" key="1">
    <source>
        <dbReference type="EMBL" id="PTX72183.1"/>
    </source>
</evidence>
<gene>
    <name evidence="1" type="ORF">C8N31_113109</name>
</gene>
<reference evidence="1 2" key="1">
    <citation type="submission" date="2018-04" db="EMBL/GenBank/DDBJ databases">
        <title>Genomic Encyclopedia of Archaeal and Bacterial Type Strains, Phase II (KMG-II): from individual species to whole genera.</title>
        <authorList>
            <person name="Goeker M."/>
        </authorList>
    </citation>
    <scope>NUCLEOTIDE SEQUENCE [LARGE SCALE GENOMIC DNA]</scope>
    <source>
        <strain evidence="1 2">DSM 12244</strain>
    </source>
</reference>
<dbReference type="AlphaFoldDB" id="A0A2T6CAD3"/>
<name>A0A2T6CAD3_9RHOB</name>
<organism evidence="1 2">
    <name type="scientific">Sulfitobacter mediterraneus</name>
    <dbReference type="NCBI Taxonomy" id="83219"/>
    <lineage>
        <taxon>Bacteria</taxon>
        <taxon>Pseudomonadati</taxon>
        <taxon>Pseudomonadota</taxon>
        <taxon>Alphaproteobacteria</taxon>
        <taxon>Rhodobacterales</taxon>
        <taxon>Roseobacteraceae</taxon>
        <taxon>Sulfitobacter</taxon>
    </lineage>
</organism>
<protein>
    <submittedName>
        <fullName evidence="1">Uncharacterized protein</fullName>
    </submittedName>
</protein>
<accession>A0A2T6CAD3</accession>
<dbReference type="Proteomes" id="UP000244092">
    <property type="component" value="Unassembled WGS sequence"/>
</dbReference>
<evidence type="ECO:0000313" key="2">
    <source>
        <dbReference type="Proteomes" id="UP000244092"/>
    </source>
</evidence>
<proteinExistence type="predicted"/>
<sequence>MICVKLQLRENHKKNSPFTPGQHEASREGLLSGVALGHNVISQPLPVILGTDKALISRSHILSLSTGQGVVTLSRRSWMDWLVVME</sequence>